<reference evidence="1" key="1">
    <citation type="submission" date="2017-12" db="EMBL/GenBank/DDBJ databases">
        <title>FDA dAtabase for Regulatory Grade micrObial Sequences (FDA-ARGOS): Supporting development and validation of Infectious Disease Dx tests.</title>
        <authorList>
            <person name="Kerrigan L."/>
            <person name="Tallon L.J."/>
            <person name="Sadzewicz L."/>
            <person name="Sengamalay N."/>
            <person name="Ott S."/>
            <person name="Godinez A."/>
            <person name="Nagaraj S."/>
            <person name="Vavikolanu K."/>
            <person name="Vyas G."/>
            <person name="Nadendla S."/>
            <person name="Aluvathingal J."/>
            <person name="Sichtig H."/>
        </authorList>
    </citation>
    <scope>NUCLEOTIDE SEQUENCE [LARGE SCALE GENOMIC DNA]</scope>
    <source>
        <strain evidence="1">FDAARGOS_200</strain>
    </source>
</reference>
<dbReference type="AlphaFoldDB" id="A0AAX0WXH5"/>
<dbReference type="EMBL" id="NBTX02000004">
    <property type="protein sequence ID" value="PNL62934.1"/>
    <property type="molecule type" value="Genomic_DNA"/>
</dbReference>
<evidence type="ECO:0008006" key="3">
    <source>
        <dbReference type="Google" id="ProtNLM"/>
    </source>
</evidence>
<dbReference type="Proteomes" id="UP000192511">
    <property type="component" value="Unassembled WGS sequence"/>
</dbReference>
<keyword evidence="2" id="KW-1185">Reference proteome</keyword>
<protein>
    <recommendedName>
        <fullName evidence="3">Nucleotidyl transferase domain-containing protein</fullName>
    </recommendedName>
</protein>
<sequence length="81" mass="9120">MKIRENLVLIAGNGSRYWSFFKYLVDSLFPASASCILLKNYFKSLYFVDDLKSKFPSGVVNGQIPYVPMFSPSPIVGEDVC</sequence>
<evidence type="ECO:0000313" key="1">
    <source>
        <dbReference type="EMBL" id="PNL62934.1"/>
    </source>
</evidence>
<accession>A0AAX0WXH5</accession>
<dbReference type="GeneID" id="98063902"/>
<name>A0AAX0WXH5_9GAMM</name>
<gene>
    <name evidence="1" type="ORF">A6J39_017955</name>
</gene>
<dbReference type="RefSeq" id="WP_019234469.1">
    <property type="nucleotide sequence ID" value="NZ_CAAAHR010000047.1"/>
</dbReference>
<organism evidence="1 2">
    <name type="scientific">Legionella anisa</name>
    <dbReference type="NCBI Taxonomy" id="28082"/>
    <lineage>
        <taxon>Bacteria</taxon>
        <taxon>Pseudomonadati</taxon>
        <taxon>Pseudomonadota</taxon>
        <taxon>Gammaproteobacteria</taxon>
        <taxon>Legionellales</taxon>
        <taxon>Legionellaceae</taxon>
        <taxon>Legionella</taxon>
    </lineage>
</organism>
<comment type="caution">
    <text evidence="1">The sequence shown here is derived from an EMBL/GenBank/DDBJ whole genome shotgun (WGS) entry which is preliminary data.</text>
</comment>
<evidence type="ECO:0000313" key="2">
    <source>
        <dbReference type="Proteomes" id="UP000192511"/>
    </source>
</evidence>
<proteinExistence type="predicted"/>